<keyword evidence="5" id="KW-1185">Reference proteome</keyword>
<dbReference type="InterPro" id="IPR036691">
    <property type="entry name" value="Endo/exonu/phosph_ase_sf"/>
</dbReference>
<feature type="domain" description="Endonuclease/exonuclease/phosphatase" evidence="3">
    <location>
        <begin position="183"/>
        <end position="428"/>
    </location>
</feature>
<keyword evidence="4" id="KW-0540">Nuclease</keyword>
<dbReference type="RefSeq" id="WP_191728631.1">
    <property type="nucleotide sequence ID" value="NZ_JACSQJ010000002.1"/>
</dbReference>
<keyword evidence="2" id="KW-0732">Signal</keyword>
<proteinExistence type="predicted"/>
<keyword evidence="4" id="KW-0255">Endonuclease</keyword>
<keyword evidence="4" id="KW-0378">Hydrolase</keyword>
<comment type="caution">
    <text evidence="4">The sequence shown here is derived from an EMBL/GenBank/DDBJ whole genome shotgun (WGS) entry which is preliminary data.</text>
</comment>
<gene>
    <name evidence="4" type="ORF">H9645_04980</name>
</gene>
<dbReference type="SUPFAM" id="SSF56219">
    <property type="entry name" value="DNase I-like"/>
    <property type="match status" value="1"/>
</dbReference>
<dbReference type="InterPro" id="IPR047971">
    <property type="entry name" value="ExeM-like"/>
</dbReference>
<dbReference type="Gene3D" id="3.60.10.10">
    <property type="entry name" value="Endonuclease/exonuclease/phosphatase"/>
    <property type="match status" value="1"/>
</dbReference>
<reference evidence="4 5" key="1">
    <citation type="submission" date="2020-08" db="EMBL/GenBank/DDBJ databases">
        <title>A Genomic Blueprint of the Chicken Gut Microbiome.</title>
        <authorList>
            <person name="Gilroy R."/>
            <person name="Ravi A."/>
            <person name="Getino M."/>
            <person name="Pursley I."/>
            <person name="Horton D.L."/>
            <person name="Alikhan N.-F."/>
            <person name="Baker D."/>
            <person name="Gharbi K."/>
            <person name="Hall N."/>
            <person name="Watson M."/>
            <person name="Adriaenssens E.M."/>
            <person name="Foster-Nyarko E."/>
            <person name="Jarju S."/>
            <person name="Secka A."/>
            <person name="Antonio M."/>
            <person name="Oren A."/>
            <person name="Chaudhuri R."/>
            <person name="La Ragione R.M."/>
            <person name="Hildebrand F."/>
            <person name="Pallen M.J."/>
        </authorList>
    </citation>
    <scope>NUCLEOTIDE SEQUENCE [LARGE SCALE GENOMIC DNA]</scope>
    <source>
        <strain evidence="4 5">Sa2BVA3</strain>
    </source>
</reference>
<dbReference type="InterPro" id="IPR005135">
    <property type="entry name" value="Endo/exonuclease/phosphatase"/>
</dbReference>
<evidence type="ECO:0000313" key="5">
    <source>
        <dbReference type="Proteomes" id="UP000647183"/>
    </source>
</evidence>
<evidence type="ECO:0000256" key="1">
    <source>
        <dbReference type="SAM" id="MobiDB-lite"/>
    </source>
</evidence>
<sequence length="478" mass="49072">MTTTGTVRTTSSALVLAMLLAGCAGLGRQPDAPATAATATAAVEIASVPEDWSALDGRRVRITAPLVISGNHRLDRDASVVVAFGERLRTPTEVALPGAAADAVAAANRARSLSLALPPKAARHAQVWRGGGTLEVLEGVLTVGDDGPRLAVADVDTLQPASRPAAPTVAGELRLASLNLQNLFNGDGRGGGFPTARGARTPAEYAEQLARLVATLSSLDADIVALLELENDGYGTDSSIAGLVAALDPDGLRWRFVNAGRGPGDNPIRVGLIYRADRVVPLGRPATLEDGVFGPLSRAPLAQAFRAGSGPAFVVVANHFKSKGCRDAAGADLDQGDGQACFNATRRASGEALRAWLAGDPTGQGSDLVAVLGDLNAYAMEDPVRGFVDAGWTDALADVDGGQPHTYVYDAQAGRLDHALLSPALGARLEDAAIWHSNADEAPVAADAAPPPEGAGDPAPWGASDHDPVIVGLRLRTL</sequence>
<feature type="compositionally biased region" description="Low complexity" evidence="1">
    <location>
        <begin position="442"/>
        <end position="463"/>
    </location>
</feature>
<dbReference type="PANTHER" id="PTHR42834:SF1">
    <property type="entry name" value="ENDONUCLEASE_EXONUCLEASE_PHOSPHATASE FAMILY PROTEIN (AFU_ORTHOLOGUE AFUA_3G09210)"/>
    <property type="match status" value="1"/>
</dbReference>
<dbReference type="EMBL" id="JACSQJ010000002">
    <property type="protein sequence ID" value="MBD7987376.1"/>
    <property type="molecule type" value="Genomic_DNA"/>
</dbReference>
<dbReference type="NCBIfam" id="NF033681">
    <property type="entry name" value="ExeM_NucH_DNase"/>
    <property type="match status" value="1"/>
</dbReference>
<evidence type="ECO:0000256" key="2">
    <source>
        <dbReference type="SAM" id="SignalP"/>
    </source>
</evidence>
<evidence type="ECO:0000313" key="4">
    <source>
        <dbReference type="EMBL" id="MBD7987376.1"/>
    </source>
</evidence>
<feature type="region of interest" description="Disordered" evidence="1">
    <location>
        <begin position="442"/>
        <end position="466"/>
    </location>
</feature>
<evidence type="ECO:0000259" key="3">
    <source>
        <dbReference type="Pfam" id="PF03372"/>
    </source>
</evidence>
<dbReference type="GO" id="GO:0004519">
    <property type="term" value="F:endonuclease activity"/>
    <property type="evidence" value="ECO:0007669"/>
    <property type="project" value="UniProtKB-KW"/>
</dbReference>
<accession>A0ABR8UH77</accession>
<dbReference type="Pfam" id="PF03372">
    <property type="entry name" value="Exo_endo_phos"/>
    <property type="match status" value="1"/>
</dbReference>
<feature type="signal peptide" evidence="2">
    <location>
        <begin position="1"/>
        <end position="26"/>
    </location>
</feature>
<feature type="chain" id="PRO_5047051484" evidence="2">
    <location>
        <begin position="27"/>
        <end position="478"/>
    </location>
</feature>
<organism evidence="4 5">
    <name type="scientific">Luteimonas colneyensis</name>
    <dbReference type="NCBI Taxonomy" id="2762230"/>
    <lineage>
        <taxon>Bacteria</taxon>
        <taxon>Pseudomonadati</taxon>
        <taxon>Pseudomonadota</taxon>
        <taxon>Gammaproteobacteria</taxon>
        <taxon>Lysobacterales</taxon>
        <taxon>Lysobacteraceae</taxon>
        <taxon>Luteimonas</taxon>
    </lineage>
</organism>
<name>A0ABR8UH77_9GAMM</name>
<protein>
    <submittedName>
        <fullName evidence="4">ExeM/NucH family extracellular endonuclease</fullName>
    </submittedName>
</protein>
<dbReference type="CDD" id="cd10283">
    <property type="entry name" value="MnuA_DNase1-like"/>
    <property type="match status" value="1"/>
</dbReference>
<dbReference type="Proteomes" id="UP000647183">
    <property type="component" value="Unassembled WGS sequence"/>
</dbReference>
<dbReference type="PANTHER" id="PTHR42834">
    <property type="entry name" value="ENDONUCLEASE/EXONUCLEASE/PHOSPHATASE FAMILY PROTEIN (AFU_ORTHOLOGUE AFUA_3G09210)"/>
    <property type="match status" value="1"/>
</dbReference>